<keyword evidence="2" id="KW-1185">Reference proteome</keyword>
<reference evidence="1 2" key="1">
    <citation type="submission" date="2021-06" db="EMBL/GenBank/DDBJ databases">
        <title>Genome sequence of Babesia caballi.</title>
        <authorList>
            <person name="Yamagishi J."/>
            <person name="Kidaka T."/>
            <person name="Ochi A."/>
        </authorList>
    </citation>
    <scope>NUCLEOTIDE SEQUENCE [LARGE SCALE GENOMIC DNA]</scope>
    <source>
        <strain evidence="1">USDA-D6B2</strain>
    </source>
</reference>
<dbReference type="PROSITE" id="PS51257">
    <property type="entry name" value="PROKAR_LIPOPROTEIN"/>
    <property type="match status" value="1"/>
</dbReference>
<evidence type="ECO:0000313" key="2">
    <source>
        <dbReference type="Proteomes" id="UP001497744"/>
    </source>
</evidence>
<dbReference type="GeneID" id="94194580"/>
<dbReference type="Proteomes" id="UP001497744">
    <property type="component" value="Unassembled WGS sequence"/>
</dbReference>
<dbReference type="AlphaFoldDB" id="A0AAV4LSX7"/>
<organism evidence="1 2">
    <name type="scientific">Babesia caballi</name>
    <dbReference type="NCBI Taxonomy" id="5871"/>
    <lineage>
        <taxon>Eukaryota</taxon>
        <taxon>Sar</taxon>
        <taxon>Alveolata</taxon>
        <taxon>Apicomplexa</taxon>
        <taxon>Aconoidasida</taxon>
        <taxon>Piroplasmida</taxon>
        <taxon>Babesiidae</taxon>
        <taxon>Babesia</taxon>
    </lineage>
</organism>
<accession>A0AAV4LSX7</accession>
<comment type="caution">
    <text evidence="1">The sequence shown here is derived from an EMBL/GenBank/DDBJ whole genome shotgun (WGS) entry which is preliminary data.</text>
</comment>
<proteinExistence type="predicted"/>
<dbReference type="RefSeq" id="XP_067715168.1">
    <property type="nucleotide sequence ID" value="XM_067859067.1"/>
</dbReference>
<name>A0AAV4LSX7_BABCB</name>
<evidence type="ECO:0000313" key="1">
    <source>
        <dbReference type="EMBL" id="GIX63099.1"/>
    </source>
</evidence>
<sequence>MGDGQKTSLTDPPTNLKEAIDWLALVGGGFGGSGCGNTGMYGELANEFEKLPDFNVAKGKVLGRFHPSSFIKNVADKLGKGFLGYEAQGVYAFNVKGIVKNGEQYQSSYHNANWEQSNASTYAKIFSVPFMLSFLLCHLPLLDV</sequence>
<protein>
    <submittedName>
        <fullName evidence="1">Variant erythrocyte surface antigen-1 family protein</fullName>
    </submittedName>
</protein>
<dbReference type="EMBL" id="BPLF01000002">
    <property type="protein sequence ID" value="GIX63099.1"/>
    <property type="molecule type" value="Genomic_DNA"/>
</dbReference>
<gene>
    <name evidence="1" type="ORF">BcabD6B2_25340</name>
</gene>